<keyword evidence="5 7" id="KW-1133">Transmembrane helix</keyword>
<comment type="subcellular location">
    <subcellularLocation>
        <location evidence="1">Cell membrane</location>
        <topology evidence="1">Multi-pass membrane protein</topology>
    </subcellularLocation>
</comment>
<dbReference type="Proteomes" id="UP001204445">
    <property type="component" value="Unassembled WGS sequence"/>
</dbReference>
<dbReference type="PANTHER" id="PTHR34583:SF2">
    <property type="entry name" value="ANTIPORTER SUBUNIT MNHC2-RELATED"/>
    <property type="match status" value="1"/>
</dbReference>
<feature type="transmembrane region" description="Helical" evidence="7">
    <location>
        <begin position="28"/>
        <end position="49"/>
    </location>
</feature>
<evidence type="ECO:0000256" key="5">
    <source>
        <dbReference type="ARBA" id="ARBA00022989"/>
    </source>
</evidence>
<evidence type="ECO:0000256" key="4">
    <source>
        <dbReference type="ARBA" id="ARBA00022692"/>
    </source>
</evidence>
<dbReference type="Pfam" id="PF00420">
    <property type="entry name" value="Oxidored_q2"/>
    <property type="match status" value="1"/>
</dbReference>
<evidence type="ECO:0000256" key="3">
    <source>
        <dbReference type="ARBA" id="ARBA00022475"/>
    </source>
</evidence>
<evidence type="ECO:0000256" key="7">
    <source>
        <dbReference type="SAM" id="Phobius"/>
    </source>
</evidence>
<dbReference type="Gene3D" id="1.10.287.3510">
    <property type="match status" value="1"/>
</dbReference>
<dbReference type="InterPro" id="IPR050601">
    <property type="entry name" value="CPA3_antiporter_subunitC"/>
</dbReference>
<reference evidence="8" key="1">
    <citation type="submission" date="2022-08" db="EMBL/GenBank/DDBJ databases">
        <title>Genomic Encyclopedia of Type Strains, Phase III (KMG-III): the genomes of soil and plant-associated and newly described type strains.</title>
        <authorList>
            <person name="Whitman W."/>
        </authorList>
    </citation>
    <scope>NUCLEOTIDE SEQUENCE</scope>
    <source>
        <strain evidence="8">HMT 1</strain>
    </source>
</reference>
<keyword evidence="4 7" id="KW-0812">Transmembrane</keyword>
<evidence type="ECO:0000313" key="9">
    <source>
        <dbReference type="Proteomes" id="UP001204445"/>
    </source>
</evidence>
<dbReference type="RefSeq" id="WP_259054526.1">
    <property type="nucleotide sequence ID" value="NZ_JANUCT010000005.1"/>
</dbReference>
<dbReference type="EMBL" id="JANUCT010000005">
    <property type="protein sequence ID" value="MCS3902922.1"/>
    <property type="molecule type" value="Genomic_DNA"/>
</dbReference>
<gene>
    <name evidence="8" type="ORF">J2T55_000930</name>
</gene>
<comment type="caution">
    <text evidence="8">The sequence shown here is derived from an EMBL/GenBank/DDBJ whole genome shotgun (WGS) entry which is preliminary data.</text>
</comment>
<dbReference type="GO" id="GO:0005886">
    <property type="term" value="C:plasma membrane"/>
    <property type="evidence" value="ECO:0007669"/>
    <property type="project" value="UniProtKB-SubCell"/>
</dbReference>
<dbReference type="NCBIfam" id="NF006573">
    <property type="entry name" value="PRK09094.1"/>
    <property type="match status" value="1"/>
</dbReference>
<comment type="similarity">
    <text evidence="2">Belongs to the CPA3 antiporters (TC 2.A.63) subunit C family.</text>
</comment>
<evidence type="ECO:0000313" key="8">
    <source>
        <dbReference type="EMBL" id="MCS3902922.1"/>
    </source>
</evidence>
<evidence type="ECO:0000256" key="2">
    <source>
        <dbReference type="ARBA" id="ARBA00010388"/>
    </source>
</evidence>
<name>A0AAE3L591_9GAMM</name>
<dbReference type="AlphaFoldDB" id="A0AAE3L591"/>
<keyword evidence="3" id="KW-1003">Cell membrane</keyword>
<dbReference type="NCBIfam" id="NF009302">
    <property type="entry name" value="PRK12659.1"/>
    <property type="match status" value="1"/>
</dbReference>
<proteinExistence type="inferred from homology"/>
<keyword evidence="9" id="KW-1185">Reference proteome</keyword>
<protein>
    <submittedName>
        <fullName evidence="8">Multicomponent Na+:H+ antiporter subunit C</fullName>
    </submittedName>
</protein>
<sequence length="115" mass="12456">MEPVMAIVVGALFATSIYMMLRRSIVKLVIGLILLSNAANLLIFTVGGMKRGLPPLIDEGMKMPTGGWADPLPQALILTAIVISFGVLAFAVVLIHRAYEVVQEDDLDKMRSTDT</sequence>
<feature type="transmembrane region" description="Helical" evidence="7">
    <location>
        <begin position="6"/>
        <end position="21"/>
    </location>
</feature>
<organism evidence="8 9">
    <name type="scientific">Methylohalomonas lacus</name>
    <dbReference type="NCBI Taxonomy" id="398773"/>
    <lineage>
        <taxon>Bacteria</taxon>
        <taxon>Pseudomonadati</taxon>
        <taxon>Pseudomonadota</taxon>
        <taxon>Gammaproteobacteria</taxon>
        <taxon>Methylohalomonadales</taxon>
        <taxon>Methylohalomonadaceae</taxon>
        <taxon>Methylohalomonas</taxon>
    </lineage>
</organism>
<evidence type="ECO:0000256" key="1">
    <source>
        <dbReference type="ARBA" id="ARBA00004651"/>
    </source>
</evidence>
<evidence type="ECO:0000256" key="6">
    <source>
        <dbReference type="ARBA" id="ARBA00023136"/>
    </source>
</evidence>
<dbReference type="InterPro" id="IPR039428">
    <property type="entry name" value="NUOK/Mnh_C1-like"/>
</dbReference>
<feature type="transmembrane region" description="Helical" evidence="7">
    <location>
        <begin position="75"/>
        <end position="95"/>
    </location>
</feature>
<keyword evidence="6 7" id="KW-0472">Membrane</keyword>
<dbReference type="PANTHER" id="PTHR34583">
    <property type="entry name" value="ANTIPORTER SUBUNIT MNHC2-RELATED"/>
    <property type="match status" value="1"/>
</dbReference>
<accession>A0AAE3L591</accession>